<dbReference type="EMBL" id="PHFW01000002">
    <property type="protein sequence ID" value="PQM27405.1"/>
    <property type="molecule type" value="Genomic_DNA"/>
</dbReference>
<gene>
    <name evidence="2" type="ORF">CVO77_02045</name>
</gene>
<feature type="chain" id="PRO_5015393868" evidence="1">
    <location>
        <begin position="22"/>
        <end position="446"/>
    </location>
</feature>
<organism evidence="2 3">
    <name type="scientific">Sphingopyxis lindanitolerans</name>
    <dbReference type="NCBI Taxonomy" id="2054227"/>
    <lineage>
        <taxon>Bacteria</taxon>
        <taxon>Pseudomonadati</taxon>
        <taxon>Pseudomonadota</taxon>
        <taxon>Alphaproteobacteria</taxon>
        <taxon>Sphingomonadales</taxon>
        <taxon>Sphingomonadaceae</taxon>
        <taxon>Sphingopyxis</taxon>
    </lineage>
</organism>
<evidence type="ECO:0000256" key="1">
    <source>
        <dbReference type="SAM" id="SignalP"/>
    </source>
</evidence>
<keyword evidence="1" id="KW-0732">Signal</keyword>
<feature type="signal peptide" evidence="1">
    <location>
        <begin position="1"/>
        <end position="21"/>
    </location>
</feature>
<accession>A0A2S8B4T1</accession>
<dbReference type="AlphaFoldDB" id="A0A2S8B4T1"/>
<evidence type="ECO:0000313" key="2">
    <source>
        <dbReference type="EMBL" id="PQM27405.1"/>
    </source>
</evidence>
<dbReference type="Proteomes" id="UP000238954">
    <property type="component" value="Chromosome"/>
</dbReference>
<name>A0A2S8B4T1_9SPHN</name>
<evidence type="ECO:0000313" key="3">
    <source>
        <dbReference type="Proteomes" id="UP000238954"/>
    </source>
</evidence>
<dbReference type="RefSeq" id="WP_146130803.1">
    <property type="nucleotide sequence ID" value="NZ_CM009578.1"/>
</dbReference>
<reference evidence="3" key="1">
    <citation type="submission" date="2017-11" db="EMBL/GenBank/DDBJ databases">
        <title>The complete genome sequence of Sphingopyxis pomeranensis sp. nov. strain WS5A3p.</title>
        <authorList>
            <person name="Kaminski M.A."/>
        </authorList>
    </citation>
    <scope>NUCLEOTIDE SEQUENCE [LARGE SCALE GENOMIC DNA]</scope>
    <source>
        <strain evidence="3">WS5A3p</strain>
    </source>
</reference>
<keyword evidence="3" id="KW-1185">Reference proteome</keyword>
<sequence length="446" mass="47401">MRFAFVLMSLVACSTQATVHAQTAPKPWPREVQAVYDQLKQDCRAEGGKFVPDRAGFATQVEVTNDGKPDWVIEYAATRCTTSGYSAWCGTAGCVIGILGSTKNGLREIYNDNVRGWDVISVDAKRKGLMLLTHGSVCGGYGAEVCGQTLVWNGRKWVQTGMQRNVDPSKMKGGDGPIEDADAAPPPQHTARWQFAGTGSGAIAAVTGHPEFAAIGIRCQPGGGLYMTAVPKAGVPLPAPGQPLLLSFRSSMEDREGTQTLVQEPGKNDFSGTIDPVVESLLSGRDTDLSLIASSDGGKEWKDLSYVSLGGSTAAIRSLVPQCALAAGAASGAQAAGQTPVAPLGIVAGYYVNESEFCASPEFEALYYDGKRLGLMRGGGAPGSLEENFVGPLGKVEKSRGTFFLPDWSMEMKILSPTRIQLTIQDTGPPMRWCPAEQLGAKWRMR</sequence>
<dbReference type="OrthoDB" id="7444491at2"/>
<comment type="caution">
    <text evidence="2">The sequence shown here is derived from an EMBL/GenBank/DDBJ whole genome shotgun (WGS) entry which is preliminary data.</text>
</comment>
<proteinExistence type="predicted"/>
<protein>
    <submittedName>
        <fullName evidence="2">Uncharacterized protein</fullName>
    </submittedName>
</protein>